<sequence>VGNLSTPKSLHVLLKCELSKLIKVLKLPDNVRLLAEQLLEYLLKNHLIVREPWGILHGFNIASCWRAASLLKYNKLDHRDPLALAASCLNYERNEEFAGVFYKKFAALKEKVMCLVKTETKWRMVNFHHRRAHLRT</sequence>
<dbReference type="InterPro" id="IPR039322">
    <property type="entry name" value="MOM1"/>
</dbReference>
<accession>A0A5J9VE59</accession>
<name>A0A5J9VE59_9POAL</name>
<comment type="caution">
    <text evidence="2">The sequence shown here is derived from an EMBL/GenBank/DDBJ whole genome shotgun (WGS) entry which is preliminary data.</text>
</comment>
<dbReference type="Gramene" id="TVU33684">
    <property type="protein sequence ID" value="TVU33684"/>
    <property type="gene ID" value="EJB05_25517"/>
</dbReference>
<dbReference type="Pfam" id="PF25029">
    <property type="entry name" value="MOM1"/>
    <property type="match status" value="1"/>
</dbReference>
<feature type="non-terminal residue" evidence="2">
    <location>
        <position position="1"/>
    </location>
</feature>
<reference evidence="2 3" key="1">
    <citation type="journal article" date="2019" name="Sci. Rep.">
        <title>A high-quality genome of Eragrostis curvula grass provides insights into Poaceae evolution and supports new strategies to enhance forage quality.</title>
        <authorList>
            <person name="Carballo J."/>
            <person name="Santos B.A.C.M."/>
            <person name="Zappacosta D."/>
            <person name="Garbus I."/>
            <person name="Selva J.P."/>
            <person name="Gallo C.A."/>
            <person name="Diaz A."/>
            <person name="Albertini E."/>
            <person name="Caccamo M."/>
            <person name="Echenique V."/>
        </authorList>
    </citation>
    <scope>NUCLEOTIDE SEQUENCE [LARGE SCALE GENOMIC DNA]</scope>
    <source>
        <strain evidence="3">cv. Victoria</strain>
        <tissue evidence="2">Leaf</tissue>
    </source>
</reference>
<dbReference type="EMBL" id="RWGY01000011">
    <property type="protein sequence ID" value="TVU33684.1"/>
    <property type="molecule type" value="Genomic_DNA"/>
</dbReference>
<gene>
    <name evidence="2" type="ORF">EJB05_25517</name>
</gene>
<dbReference type="PANTHER" id="PTHR35116:SF2">
    <property type="entry name" value="ATP-DEPENDENT HELICASE FAMILY PROTEIN-RELATED"/>
    <property type="match status" value="1"/>
</dbReference>
<proteinExistence type="predicted"/>
<keyword evidence="3" id="KW-1185">Reference proteome</keyword>
<dbReference type="OrthoDB" id="715883at2759"/>
<evidence type="ECO:0000313" key="2">
    <source>
        <dbReference type="EMBL" id="TVU33684.1"/>
    </source>
</evidence>
<dbReference type="Proteomes" id="UP000324897">
    <property type="component" value="Chromosome 1"/>
</dbReference>
<dbReference type="GO" id="GO:0031507">
    <property type="term" value="P:heterochromatin formation"/>
    <property type="evidence" value="ECO:0007669"/>
    <property type="project" value="InterPro"/>
</dbReference>
<organism evidence="2 3">
    <name type="scientific">Eragrostis curvula</name>
    <name type="common">weeping love grass</name>
    <dbReference type="NCBI Taxonomy" id="38414"/>
    <lineage>
        <taxon>Eukaryota</taxon>
        <taxon>Viridiplantae</taxon>
        <taxon>Streptophyta</taxon>
        <taxon>Embryophyta</taxon>
        <taxon>Tracheophyta</taxon>
        <taxon>Spermatophyta</taxon>
        <taxon>Magnoliopsida</taxon>
        <taxon>Liliopsida</taxon>
        <taxon>Poales</taxon>
        <taxon>Poaceae</taxon>
        <taxon>PACMAD clade</taxon>
        <taxon>Chloridoideae</taxon>
        <taxon>Eragrostideae</taxon>
        <taxon>Eragrostidinae</taxon>
        <taxon>Eragrostis</taxon>
    </lineage>
</organism>
<evidence type="ECO:0000259" key="1">
    <source>
        <dbReference type="Pfam" id="PF25029"/>
    </source>
</evidence>
<protein>
    <recommendedName>
        <fullName evidence="1">MOM1 alpha-helical domain-containing protein</fullName>
    </recommendedName>
</protein>
<dbReference type="PANTHER" id="PTHR35116">
    <property type="entry name" value="HELICASE PROTEIN MOM1"/>
    <property type="match status" value="1"/>
</dbReference>
<dbReference type="InterPro" id="IPR056882">
    <property type="entry name" value="MOM1_dom"/>
</dbReference>
<dbReference type="AlphaFoldDB" id="A0A5J9VE59"/>
<feature type="domain" description="MOM1 alpha-helical" evidence="1">
    <location>
        <begin position="5"/>
        <end position="125"/>
    </location>
</feature>
<evidence type="ECO:0000313" key="3">
    <source>
        <dbReference type="Proteomes" id="UP000324897"/>
    </source>
</evidence>